<feature type="transmembrane region" description="Helical" evidence="1">
    <location>
        <begin position="316"/>
        <end position="338"/>
    </location>
</feature>
<feature type="transmembrane region" description="Helical" evidence="1">
    <location>
        <begin position="83"/>
        <end position="106"/>
    </location>
</feature>
<evidence type="ECO:0000313" key="2">
    <source>
        <dbReference type="EMBL" id="HGU41569.1"/>
    </source>
</evidence>
<evidence type="ECO:0000256" key="1">
    <source>
        <dbReference type="SAM" id="Phobius"/>
    </source>
</evidence>
<dbReference type="InterPro" id="IPR036259">
    <property type="entry name" value="MFS_trans_sf"/>
</dbReference>
<feature type="transmembrane region" description="Helical" evidence="1">
    <location>
        <begin position="127"/>
        <end position="150"/>
    </location>
</feature>
<reference evidence="2" key="1">
    <citation type="journal article" date="2020" name="mSystems">
        <title>Genome- and Community-Level Interaction Insights into Carbon Utilization and Element Cycling Functions of Hydrothermarchaeota in Hydrothermal Sediment.</title>
        <authorList>
            <person name="Zhou Z."/>
            <person name="Liu Y."/>
            <person name="Xu W."/>
            <person name="Pan J."/>
            <person name="Luo Z.H."/>
            <person name="Li M."/>
        </authorList>
    </citation>
    <scope>NUCLEOTIDE SEQUENCE [LARGE SCALE GENOMIC DNA]</scope>
    <source>
        <strain evidence="2">SpSt-604</strain>
    </source>
</reference>
<sequence length="371" mass="40664">MGFNLMSLLSIFSHFFLDFYVSFFNPLGPFIIQKFPIEIRILTSFLALSSAIASLLQIFFGFFFDRVKYTKSLLFTMYVLEAIGVSLIGISTNFWMFISAVFVVRIANSAFHPLGASMAGEVGGRSVAFFSIAGTIGAALGPVFISLYVSHFPIESLWVVSLPAFILASFLLRLNIPNRTVHNSKFDLREVAKLLPILLVVTVRSFLMSVVHAYTPIYVTKIRSYSISLSGLLITSGMIAGVFANYLGVILMETIGAKKQDLAAFIGMGLAIFWLISSKSVLPIFISFVLFDFFGFLLMSANVVQAQKILPNRKALASSVAMGFAWSLGDFIATGYNSVFGNDVVLSLGLAIPVAFVASIYFGVVQKFDTK</sequence>
<feature type="transmembrane region" description="Helical" evidence="1">
    <location>
        <begin position="6"/>
        <end position="27"/>
    </location>
</feature>
<dbReference type="PANTHER" id="PTHR43129">
    <property type="entry name" value="FOSMIDOMYCIN RESISTANCE PROTEIN"/>
    <property type="match status" value="1"/>
</dbReference>
<dbReference type="SUPFAM" id="SSF103473">
    <property type="entry name" value="MFS general substrate transporter"/>
    <property type="match status" value="1"/>
</dbReference>
<keyword evidence="1" id="KW-0812">Transmembrane</keyword>
<dbReference type="InterPro" id="IPR011701">
    <property type="entry name" value="MFS"/>
</dbReference>
<feature type="transmembrane region" description="Helical" evidence="1">
    <location>
        <begin position="227"/>
        <end position="250"/>
    </location>
</feature>
<accession>A0A7C4W4R6</accession>
<feature type="transmembrane region" description="Helical" evidence="1">
    <location>
        <begin position="284"/>
        <end position="304"/>
    </location>
</feature>
<organism evidence="2">
    <name type="scientific">Fervidobacterium pennivorans</name>
    <dbReference type="NCBI Taxonomy" id="93466"/>
    <lineage>
        <taxon>Bacteria</taxon>
        <taxon>Thermotogati</taxon>
        <taxon>Thermotogota</taxon>
        <taxon>Thermotogae</taxon>
        <taxon>Thermotogales</taxon>
        <taxon>Fervidobacteriaceae</taxon>
        <taxon>Fervidobacterium</taxon>
    </lineage>
</organism>
<proteinExistence type="predicted"/>
<dbReference type="GO" id="GO:0005886">
    <property type="term" value="C:plasma membrane"/>
    <property type="evidence" value="ECO:0007669"/>
    <property type="project" value="TreeGrafter"/>
</dbReference>
<dbReference type="Pfam" id="PF07690">
    <property type="entry name" value="MFS_1"/>
    <property type="match status" value="1"/>
</dbReference>
<dbReference type="PANTHER" id="PTHR43129:SF1">
    <property type="entry name" value="FOSMIDOMYCIN RESISTANCE PROTEIN"/>
    <property type="match status" value="1"/>
</dbReference>
<dbReference type="GO" id="GO:0022857">
    <property type="term" value="F:transmembrane transporter activity"/>
    <property type="evidence" value="ECO:0007669"/>
    <property type="project" value="InterPro"/>
</dbReference>
<feature type="transmembrane region" description="Helical" evidence="1">
    <location>
        <begin position="344"/>
        <end position="365"/>
    </location>
</feature>
<name>A0A7C4W4R6_FERPE</name>
<feature type="transmembrane region" description="Helical" evidence="1">
    <location>
        <begin position="39"/>
        <end position="63"/>
    </location>
</feature>
<feature type="transmembrane region" description="Helical" evidence="1">
    <location>
        <begin position="194"/>
        <end position="215"/>
    </location>
</feature>
<feature type="transmembrane region" description="Helical" evidence="1">
    <location>
        <begin position="156"/>
        <end position="174"/>
    </location>
</feature>
<feature type="transmembrane region" description="Helical" evidence="1">
    <location>
        <begin position="262"/>
        <end position="278"/>
    </location>
</feature>
<comment type="caution">
    <text evidence="2">The sequence shown here is derived from an EMBL/GenBank/DDBJ whole genome shotgun (WGS) entry which is preliminary data.</text>
</comment>
<keyword evidence="1" id="KW-0472">Membrane</keyword>
<protein>
    <submittedName>
        <fullName evidence="2">MFS transporter</fullName>
    </submittedName>
</protein>
<gene>
    <name evidence="2" type="ORF">ENT72_01395</name>
</gene>
<dbReference type="EMBL" id="DSZT01000044">
    <property type="protein sequence ID" value="HGU41569.1"/>
    <property type="molecule type" value="Genomic_DNA"/>
</dbReference>
<keyword evidence="1" id="KW-1133">Transmembrane helix</keyword>
<dbReference type="Gene3D" id="1.20.1250.20">
    <property type="entry name" value="MFS general substrate transporter like domains"/>
    <property type="match status" value="2"/>
</dbReference>
<dbReference type="AlphaFoldDB" id="A0A7C4W4R6"/>